<evidence type="ECO:0000313" key="3">
    <source>
        <dbReference type="EMBL" id="SEJ58459.1"/>
    </source>
</evidence>
<evidence type="ECO:0000256" key="1">
    <source>
        <dbReference type="SAM" id="Phobius"/>
    </source>
</evidence>
<protein>
    <submittedName>
        <fullName evidence="3">VanZ like family protein</fullName>
    </submittedName>
</protein>
<evidence type="ECO:0000313" key="4">
    <source>
        <dbReference type="Proteomes" id="UP000199403"/>
    </source>
</evidence>
<dbReference type="RefSeq" id="WP_244891208.1">
    <property type="nucleotide sequence ID" value="NZ_FNZH01000005.1"/>
</dbReference>
<evidence type="ECO:0000259" key="2">
    <source>
        <dbReference type="Pfam" id="PF04892"/>
    </source>
</evidence>
<keyword evidence="1" id="KW-0812">Transmembrane</keyword>
<reference evidence="4" key="1">
    <citation type="submission" date="2016-10" db="EMBL/GenBank/DDBJ databases">
        <authorList>
            <person name="Varghese N."/>
            <person name="Submissions S."/>
        </authorList>
    </citation>
    <scope>NUCLEOTIDE SEQUENCE [LARGE SCALE GENOMIC DNA]</scope>
    <source>
        <strain evidence="4">IBRC-M 10761</strain>
    </source>
</reference>
<gene>
    <name evidence="3" type="ORF">SAMN05192553_105238</name>
</gene>
<accession>A0A1H6ZYA2</accession>
<dbReference type="NCBIfam" id="NF037970">
    <property type="entry name" value="vanZ_1"/>
    <property type="match status" value="1"/>
</dbReference>
<dbReference type="PANTHER" id="PTHR28008:SF1">
    <property type="entry name" value="DOMAIN PROTEIN, PUTATIVE (AFU_ORTHOLOGUE AFUA_3G10980)-RELATED"/>
    <property type="match status" value="1"/>
</dbReference>
<feature type="transmembrane region" description="Helical" evidence="1">
    <location>
        <begin position="101"/>
        <end position="118"/>
    </location>
</feature>
<dbReference type="EMBL" id="FNZH01000005">
    <property type="protein sequence ID" value="SEJ58459.1"/>
    <property type="molecule type" value="Genomic_DNA"/>
</dbReference>
<feature type="transmembrane region" description="Helical" evidence="1">
    <location>
        <begin position="70"/>
        <end position="89"/>
    </location>
</feature>
<organism evidence="3 4">
    <name type="scientific">Cyclobacterium xiamenense</name>
    <dbReference type="NCBI Taxonomy" id="1297121"/>
    <lineage>
        <taxon>Bacteria</taxon>
        <taxon>Pseudomonadati</taxon>
        <taxon>Bacteroidota</taxon>
        <taxon>Cytophagia</taxon>
        <taxon>Cytophagales</taxon>
        <taxon>Cyclobacteriaceae</taxon>
        <taxon>Cyclobacterium</taxon>
    </lineage>
</organism>
<dbReference type="STRING" id="1416801.SAMN05192553_105238"/>
<sequence length="126" mass="14239">MRANLALAIGWSLGMAYALFSPESGVPDLPRFFGSDKVIHFGMFFGMAFLWSRVIRQKLNDAQKKNSKNFTNYLVLWIFLAIFTEYVQQLVPGRSFDYLDIAVNILGGTIGTVIFVYMNKQGSILV</sequence>
<keyword evidence="1" id="KW-0472">Membrane</keyword>
<dbReference type="AlphaFoldDB" id="A0A1H6ZYA2"/>
<dbReference type="InterPro" id="IPR006976">
    <property type="entry name" value="VanZ-like"/>
</dbReference>
<feature type="domain" description="VanZ-like" evidence="2">
    <location>
        <begin position="37"/>
        <end position="117"/>
    </location>
</feature>
<keyword evidence="4" id="KW-1185">Reference proteome</keyword>
<dbReference type="PANTHER" id="PTHR28008">
    <property type="entry name" value="DOMAIN PROTEIN, PUTATIVE (AFU_ORTHOLOGUE AFUA_3G10980)-RELATED"/>
    <property type="match status" value="1"/>
</dbReference>
<dbReference type="Pfam" id="PF04892">
    <property type="entry name" value="VanZ"/>
    <property type="match status" value="1"/>
</dbReference>
<name>A0A1H6ZYA2_9BACT</name>
<dbReference type="Proteomes" id="UP000199403">
    <property type="component" value="Unassembled WGS sequence"/>
</dbReference>
<proteinExistence type="predicted"/>
<feature type="transmembrane region" description="Helical" evidence="1">
    <location>
        <begin position="38"/>
        <end position="55"/>
    </location>
</feature>
<keyword evidence="1" id="KW-1133">Transmembrane helix</keyword>